<evidence type="ECO:0000313" key="2">
    <source>
        <dbReference type="Proteomes" id="UP001152888"/>
    </source>
</evidence>
<protein>
    <submittedName>
        <fullName evidence="1">Uncharacterized protein</fullName>
    </submittedName>
</protein>
<organism evidence="1 2">
    <name type="scientific">Acanthoscelides obtectus</name>
    <name type="common">Bean weevil</name>
    <name type="synonym">Bruchus obtectus</name>
    <dbReference type="NCBI Taxonomy" id="200917"/>
    <lineage>
        <taxon>Eukaryota</taxon>
        <taxon>Metazoa</taxon>
        <taxon>Ecdysozoa</taxon>
        <taxon>Arthropoda</taxon>
        <taxon>Hexapoda</taxon>
        <taxon>Insecta</taxon>
        <taxon>Pterygota</taxon>
        <taxon>Neoptera</taxon>
        <taxon>Endopterygota</taxon>
        <taxon>Coleoptera</taxon>
        <taxon>Polyphaga</taxon>
        <taxon>Cucujiformia</taxon>
        <taxon>Chrysomeloidea</taxon>
        <taxon>Chrysomelidae</taxon>
        <taxon>Bruchinae</taxon>
        <taxon>Bruchini</taxon>
        <taxon>Acanthoscelides</taxon>
    </lineage>
</organism>
<dbReference type="PANTHER" id="PTHR45913:SF22">
    <property type="entry name" value="SCAN BOX DOMAIN-CONTAINING PROTEIN"/>
    <property type="match status" value="1"/>
</dbReference>
<dbReference type="EMBL" id="CAKOFQ010007965">
    <property type="protein sequence ID" value="CAH2010362.1"/>
    <property type="molecule type" value="Genomic_DNA"/>
</dbReference>
<gene>
    <name evidence="1" type="ORF">ACAOBT_LOCUS31470</name>
</gene>
<proteinExistence type="predicted"/>
<dbReference type="PANTHER" id="PTHR45913">
    <property type="entry name" value="EPM2A-INTERACTING PROTEIN 1"/>
    <property type="match status" value="1"/>
</dbReference>
<name>A0A9P0Q501_ACAOB</name>
<evidence type="ECO:0000313" key="1">
    <source>
        <dbReference type="EMBL" id="CAH2010362.1"/>
    </source>
</evidence>
<sequence length="180" mass="20654">MTQIPNKEKRAVIKNIKNGGLLIKCDGSEDASKLKELASLHLADDYEVKEVRKFNPRLKIVGMSECIDKDQLSVILKSQNSVLQNDIKSGKPHTMGEKLILPAGEEVLKTVLHKPASDIIKRIPLSNNTVERRIDEMSSDIESFLCNYLQTTHFSIQLDNWTSQLYLIMQHYYWHMFVLL</sequence>
<accession>A0A9P0Q501</accession>
<comment type="caution">
    <text evidence="1">The sequence shown here is derived from an EMBL/GenBank/DDBJ whole genome shotgun (WGS) entry which is preliminary data.</text>
</comment>
<keyword evidence="2" id="KW-1185">Reference proteome</keyword>
<dbReference type="AlphaFoldDB" id="A0A9P0Q501"/>
<dbReference type="OrthoDB" id="1101576at2759"/>
<reference evidence="1" key="1">
    <citation type="submission" date="2022-03" db="EMBL/GenBank/DDBJ databases">
        <authorList>
            <person name="Sayadi A."/>
        </authorList>
    </citation>
    <scope>NUCLEOTIDE SEQUENCE</scope>
</reference>
<dbReference type="Proteomes" id="UP001152888">
    <property type="component" value="Unassembled WGS sequence"/>
</dbReference>